<dbReference type="AlphaFoldDB" id="A0AAJ7L6W8"/>
<dbReference type="GO" id="GO:0005739">
    <property type="term" value="C:mitochondrion"/>
    <property type="evidence" value="ECO:0007669"/>
    <property type="project" value="TreeGrafter"/>
</dbReference>
<dbReference type="InterPro" id="IPR036691">
    <property type="entry name" value="Endo/exonu/phosph_ase_sf"/>
</dbReference>
<reference evidence="3" key="1">
    <citation type="submission" date="2025-08" db="UniProtKB">
        <authorList>
            <consortium name="RefSeq"/>
        </authorList>
    </citation>
    <scope>IDENTIFICATION</scope>
</reference>
<sequence length="621" mass="71150">MIRVSHRLLLSHSKFDALKRAPGSIAGIRRSNMTSTEKRRLAFVSLNEEKQKMLLSFRLQSEIIPDRMFTLNRGLDEALEIALTRTKKNITVEAEKRMRRKRKKSEDEDIETPEFEVHVEDPLGKVLEPFLSNREAFKTGNTLKVGTHSFLIVVNAPTIVRLDLPSMLIVGCPVQAYVSLEHAKLEDCVFSWWIKAPKFTAIEKYPEDDVRKIKGRTFLRLNGECSNIFYPTEEHVGQNLMVECEPRREDAEGVRIQEISDSVVTHPTGYNLYDDRLKLTAEILPDDEIAFFDTVAGSRFRVVSYNLLANIYAHTKFSKNVLFGYCPSWALDFKYRKHLLMREILGYNGDILCLQEVDRSMFSKDLYPSLSRRDFEGFYAEKCGQNSEGVAIFFRKSKFELLEQSSLTYSQAIRKQENLADLKEAVNANEMLRLRLKELNQMYMQAVLKHKASEKHLVVGNTHLFFHPNSDHIRLLQALVGLRELQSTAARFKDNDSPCASLFCGDFNSTPEFAVYQLFTTGHVPKDSLDWISVPEEKISGVVAKIERCMKSACGTPEFTNYTVEFKACLDYIFHSEEIAVDSIVPLPSEDLLAHEEYKAIPSPIFPSDHLALVANLKFRK</sequence>
<evidence type="ECO:0000313" key="3">
    <source>
        <dbReference type="RefSeq" id="XP_018497694.1"/>
    </source>
</evidence>
<evidence type="ECO:0000313" key="2">
    <source>
        <dbReference type="Proteomes" id="UP000694867"/>
    </source>
</evidence>
<proteinExistence type="predicted"/>
<dbReference type="RefSeq" id="XP_018497694.1">
    <property type="nucleotide sequence ID" value="XM_018642178.1"/>
</dbReference>
<feature type="domain" description="Endonuclease/exonuclease/phosphatase" evidence="1">
    <location>
        <begin position="320"/>
        <end position="610"/>
    </location>
</feature>
<organism evidence="2 3">
    <name type="scientific">Galendromus occidentalis</name>
    <name type="common">western predatory mite</name>
    <dbReference type="NCBI Taxonomy" id="34638"/>
    <lineage>
        <taxon>Eukaryota</taxon>
        <taxon>Metazoa</taxon>
        <taxon>Ecdysozoa</taxon>
        <taxon>Arthropoda</taxon>
        <taxon>Chelicerata</taxon>
        <taxon>Arachnida</taxon>
        <taxon>Acari</taxon>
        <taxon>Parasitiformes</taxon>
        <taxon>Mesostigmata</taxon>
        <taxon>Gamasina</taxon>
        <taxon>Phytoseioidea</taxon>
        <taxon>Phytoseiidae</taxon>
        <taxon>Typhlodrominae</taxon>
        <taxon>Galendromus</taxon>
    </lineage>
</organism>
<dbReference type="PANTHER" id="PTHR12121:SF37">
    <property type="entry name" value="2',5'-PHOSPHODIESTERASE 12"/>
    <property type="match status" value="1"/>
</dbReference>
<dbReference type="Pfam" id="PF03372">
    <property type="entry name" value="Exo_endo_phos"/>
    <property type="match status" value="1"/>
</dbReference>
<evidence type="ECO:0000259" key="1">
    <source>
        <dbReference type="Pfam" id="PF03372"/>
    </source>
</evidence>
<dbReference type="GeneID" id="100897911"/>
<dbReference type="Proteomes" id="UP000694867">
    <property type="component" value="Unplaced"/>
</dbReference>
<name>A0AAJ7L6W8_9ACAR</name>
<dbReference type="InterPro" id="IPR005135">
    <property type="entry name" value="Endo/exonuclease/phosphatase"/>
</dbReference>
<dbReference type="KEGG" id="goe:100897911"/>
<dbReference type="GO" id="GO:0000175">
    <property type="term" value="F:3'-5'-RNA exonuclease activity"/>
    <property type="evidence" value="ECO:0007669"/>
    <property type="project" value="TreeGrafter"/>
</dbReference>
<dbReference type="SUPFAM" id="SSF56219">
    <property type="entry name" value="DNase I-like"/>
    <property type="match status" value="1"/>
</dbReference>
<dbReference type="Gene3D" id="3.60.10.10">
    <property type="entry name" value="Endonuclease/exonuclease/phosphatase"/>
    <property type="match status" value="1"/>
</dbReference>
<accession>A0AAJ7L6W8</accession>
<dbReference type="PANTHER" id="PTHR12121">
    <property type="entry name" value="CARBON CATABOLITE REPRESSOR PROTEIN 4"/>
    <property type="match status" value="1"/>
</dbReference>
<dbReference type="InterPro" id="IPR050410">
    <property type="entry name" value="CCR4/nocturin_mRNA_transcr"/>
</dbReference>
<keyword evidence="2" id="KW-1185">Reference proteome</keyword>
<dbReference type="GO" id="GO:0000288">
    <property type="term" value="P:nuclear-transcribed mRNA catabolic process, deadenylation-dependent decay"/>
    <property type="evidence" value="ECO:0007669"/>
    <property type="project" value="TreeGrafter"/>
</dbReference>
<protein>
    <submittedName>
        <fullName evidence="3">2',5'-phosphodiesterase 12</fullName>
    </submittedName>
</protein>
<gene>
    <name evidence="3" type="primary">LOC100897911</name>
</gene>